<evidence type="ECO:0000256" key="6">
    <source>
        <dbReference type="ARBA" id="ARBA00022801"/>
    </source>
</evidence>
<dbReference type="RefSeq" id="WP_160718706.1">
    <property type="nucleotide sequence ID" value="NZ_SUMG01000002.1"/>
</dbReference>
<evidence type="ECO:0000313" key="12">
    <source>
        <dbReference type="EMBL" id="NBG87368.1"/>
    </source>
</evidence>
<evidence type="ECO:0000256" key="9">
    <source>
        <dbReference type="ARBA" id="ARBA00023118"/>
    </source>
</evidence>
<dbReference type="GO" id="GO:0046872">
    <property type="term" value="F:metal ion binding"/>
    <property type="evidence" value="ECO:0007669"/>
    <property type="project" value="UniProtKB-KW"/>
</dbReference>
<sequence length="774" mass="90891">MCASYKLYSHRDPSKSTGDQLLADHLKGVAAVGRTIVKRHGFEKAPEEELLKVVDIMSLCHDFGKGSEYFQDYLQEKYYGDYKNHGEISAYLAYDLLPQKWKLLGFMAVKRHHGDMTPGSVFFNQFNQESLIKICDSLKRNQKELEKLYGRSLNDFFQKIQDRKFLRKPLKEFLVFHKSKEIESFLWLHYFWSILLTADKTQVIRRGNLPGIDQQLDDRKVEYYLDILRKDLVLKNPAVENSLLYQMRQKIYLEGLEGIKALDIEKERILSINVPTGTGKTLTAYGVAFRLAHRLRKEKDIQPKIIYTLPFTSVIDQNYGVLEDVLIKNNIAVDHTLLLKHHSFTEIDYHSKEEGRHYREYDGKFFVENWQSTVITTTFVQLFNTIFQPGRNKISHRFHNLAGAIIILDEVQAIDPKFYDVIEAVFKTFSKLFNCYIITVTATKPLFLEGKELINQSEEHFKALDRIEIHNHMDQKRSIEEFLEILQEDIAKEPNKSFLIVMNTVKSAKEVYKTLQDVLNNERSQRDIKFLSTEIYPKRRLELIEEIRTGNNDNQILVSTQLIEAGVDIDFDRVYRDFAPMDSINQTAGRCNRSGVKGKGIVRLYKLKNIEHNDKIFAGYIYSEVLLSITEKILKDRKIIQEREIYDINQQYFKKTNEKRGKDTSQDLLKAIYDFRFDTIRDKFQLIEDQSRIKEDLIINIDDNTQNDIALILSQEGSYGETMNAWIRLNQYKVSVPRKDLDQINDHKYFEHLRVVDKEDYDELGVKRKEAMIF</sequence>
<dbReference type="PROSITE" id="PS51194">
    <property type="entry name" value="HELICASE_CTER"/>
    <property type="match status" value="1"/>
</dbReference>
<dbReference type="Gene3D" id="3.40.50.300">
    <property type="entry name" value="P-loop containing nucleotide triphosphate hydrolases"/>
    <property type="match status" value="2"/>
</dbReference>
<dbReference type="EMBL" id="SUMG01000002">
    <property type="protein sequence ID" value="NBG87368.1"/>
    <property type="molecule type" value="Genomic_DNA"/>
</dbReference>
<accession>A0AA43XID5</accession>
<dbReference type="PANTHER" id="PTHR47963">
    <property type="entry name" value="DEAD-BOX ATP-DEPENDENT RNA HELICASE 47, MITOCHONDRIAL"/>
    <property type="match status" value="1"/>
</dbReference>
<dbReference type="PROSITE" id="PS51643">
    <property type="entry name" value="HD_CAS3"/>
    <property type="match status" value="1"/>
</dbReference>
<dbReference type="InterPro" id="IPR011545">
    <property type="entry name" value="DEAD/DEAH_box_helicase_dom"/>
</dbReference>
<keyword evidence="6" id="KW-0378">Hydrolase</keyword>
<evidence type="ECO:0000313" key="13">
    <source>
        <dbReference type="Proteomes" id="UP000449710"/>
    </source>
</evidence>
<dbReference type="InterPro" id="IPR014001">
    <property type="entry name" value="Helicase_ATP-bd"/>
</dbReference>
<proteinExistence type="inferred from homology"/>
<gene>
    <name evidence="12" type="primary">cas3</name>
    <name evidence="12" type="ORF">ISALK_02520</name>
</gene>
<dbReference type="GO" id="GO:0004518">
    <property type="term" value="F:nuclease activity"/>
    <property type="evidence" value="ECO:0007669"/>
    <property type="project" value="UniProtKB-KW"/>
</dbReference>
<evidence type="ECO:0000256" key="1">
    <source>
        <dbReference type="ARBA" id="ARBA00006847"/>
    </source>
</evidence>
<dbReference type="GO" id="GO:0003723">
    <property type="term" value="F:RNA binding"/>
    <property type="evidence" value="ECO:0007669"/>
    <property type="project" value="TreeGrafter"/>
</dbReference>
<dbReference type="InterPro" id="IPR038257">
    <property type="entry name" value="CRISPR-assoc_Cas3_HD_sf"/>
</dbReference>
<evidence type="ECO:0000256" key="5">
    <source>
        <dbReference type="ARBA" id="ARBA00022741"/>
    </source>
</evidence>
<keyword evidence="13" id="KW-1185">Reference proteome</keyword>
<protein>
    <submittedName>
        <fullName evidence="12">CRISPR-associated helicase Cas3</fullName>
    </submittedName>
</protein>
<organism evidence="12 13">
    <name type="scientific">Isachenkonia alkalipeptolytica</name>
    <dbReference type="NCBI Taxonomy" id="2565777"/>
    <lineage>
        <taxon>Bacteria</taxon>
        <taxon>Bacillati</taxon>
        <taxon>Bacillota</taxon>
        <taxon>Clostridia</taxon>
        <taxon>Eubacteriales</taxon>
        <taxon>Clostridiaceae</taxon>
        <taxon>Isachenkonia</taxon>
    </lineage>
</organism>
<keyword evidence="4" id="KW-0479">Metal-binding</keyword>
<comment type="similarity">
    <text evidence="2">In the central section; belongs to the CRISPR-associated helicase Cas3 family.</text>
</comment>
<dbReference type="CDD" id="cd17930">
    <property type="entry name" value="DEXHc_cas3"/>
    <property type="match status" value="1"/>
</dbReference>
<keyword evidence="8" id="KW-0067">ATP-binding</keyword>
<dbReference type="NCBIfam" id="TIGR01587">
    <property type="entry name" value="cas3_core"/>
    <property type="match status" value="1"/>
</dbReference>
<dbReference type="SMART" id="SM00487">
    <property type="entry name" value="DEXDc"/>
    <property type="match status" value="1"/>
</dbReference>
<keyword evidence="7" id="KW-0347">Helicase</keyword>
<evidence type="ECO:0000256" key="2">
    <source>
        <dbReference type="ARBA" id="ARBA00009046"/>
    </source>
</evidence>
<dbReference type="CDD" id="cd09641">
    <property type="entry name" value="Cas3''_I"/>
    <property type="match status" value="1"/>
</dbReference>
<dbReference type="PANTHER" id="PTHR47963:SF9">
    <property type="entry name" value="CRISPR-ASSOCIATED ENDONUCLEASE_HELICASE CAS3"/>
    <property type="match status" value="1"/>
</dbReference>
<dbReference type="InterPro" id="IPR054712">
    <property type="entry name" value="Cas3-like_dom"/>
</dbReference>
<dbReference type="Pfam" id="PF18019">
    <property type="entry name" value="Cas3_HD"/>
    <property type="match status" value="1"/>
</dbReference>
<evidence type="ECO:0000256" key="3">
    <source>
        <dbReference type="ARBA" id="ARBA00022722"/>
    </source>
</evidence>
<evidence type="ECO:0000256" key="7">
    <source>
        <dbReference type="ARBA" id="ARBA00022806"/>
    </source>
</evidence>
<comment type="caution">
    <text evidence="12">The sequence shown here is derived from an EMBL/GenBank/DDBJ whole genome shotgun (WGS) entry which is preliminary data.</text>
</comment>
<dbReference type="AlphaFoldDB" id="A0AA43XID5"/>
<dbReference type="GO" id="GO:0016787">
    <property type="term" value="F:hydrolase activity"/>
    <property type="evidence" value="ECO:0007669"/>
    <property type="project" value="UniProtKB-KW"/>
</dbReference>
<dbReference type="InterPro" id="IPR050547">
    <property type="entry name" value="DEAD_box_RNA_helicases"/>
</dbReference>
<reference evidence="12 13" key="1">
    <citation type="submission" date="2019-04" db="EMBL/GenBank/DDBJ databases">
        <title>Isachenkonia alkalipeptolytica gen. nov. sp. nov. a new anaerobic, alkiliphilic organothrophic bacterium capable to reduce synthesized ferrihydrite isolated from a soda lake.</title>
        <authorList>
            <person name="Toshchakov S.V."/>
            <person name="Zavarzina D.G."/>
            <person name="Zhilina T.N."/>
            <person name="Kostrikina N.A."/>
            <person name="Kublanov I.V."/>
        </authorList>
    </citation>
    <scope>NUCLEOTIDE SEQUENCE [LARGE SCALE GENOMIC DNA]</scope>
    <source>
        <strain evidence="12 13">Z-1701</strain>
    </source>
</reference>
<dbReference type="GO" id="GO:0003724">
    <property type="term" value="F:RNA helicase activity"/>
    <property type="evidence" value="ECO:0007669"/>
    <property type="project" value="TreeGrafter"/>
</dbReference>
<feature type="domain" description="Helicase C-terminal" evidence="10">
    <location>
        <begin position="478"/>
        <end position="633"/>
    </location>
</feature>
<dbReference type="InterPro" id="IPR006474">
    <property type="entry name" value="Helicase_Cas3_CRISPR-ass_core"/>
</dbReference>
<name>A0AA43XID5_9CLOT</name>
<evidence type="ECO:0000259" key="10">
    <source>
        <dbReference type="PROSITE" id="PS51194"/>
    </source>
</evidence>
<dbReference type="Pfam" id="PF22590">
    <property type="entry name" value="Cas3-like_C_2"/>
    <property type="match status" value="1"/>
</dbReference>
<dbReference type="InterPro" id="IPR027417">
    <property type="entry name" value="P-loop_NTPase"/>
</dbReference>
<keyword evidence="5" id="KW-0547">Nucleotide-binding</keyword>
<dbReference type="SMART" id="SM00490">
    <property type="entry name" value="HELICc"/>
    <property type="match status" value="1"/>
</dbReference>
<dbReference type="GO" id="GO:0051607">
    <property type="term" value="P:defense response to virus"/>
    <property type="evidence" value="ECO:0007669"/>
    <property type="project" value="UniProtKB-KW"/>
</dbReference>
<feature type="domain" description="HD Cas3-type" evidence="11">
    <location>
        <begin position="15"/>
        <end position="201"/>
    </location>
</feature>
<keyword evidence="3" id="KW-0540">Nuclease</keyword>
<dbReference type="NCBIfam" id="TIGR01596">
    <property type="entry name" value="cas3_HD"/>
    <property type="match status" value="1"/>
</dbReference>
<dbReference type="SUPFAM" id="SSF52540">
    <property type="entry name" value="P-loop containing nucleoside triphosphate hydrolases"/>
    <property type="match status" value="1"/>
</dbReference>
<dbReference type="Gene3D" id="1.10.3210.30">
    <property type="match status" value="1"/>
</dbReference>
<keyword evidence="9" id="KW-0051">Antiviral defense</keyword>
<dbReference type="Pfam" id="PF00270">
    <property type="entry name" value="DEAD"/>
    <property type="match status" value="1"/>
</dbReference>
<comment type="similarity">
    <text evidence="1">In the N-terminal section; belongs to the CRISPR-associated nuclease Cas3-HD family.</text>
</comment>
<evidence type="ECO:0000259" key="11">
    <source>
        <dbReference type="PROSITE" id="PS51643"/>
    </source>
</evidence>
<evidence type="ECO:0000256" key="4">
    <source>
        <dbReference type="ARBA" id="ARBA00022723"/>
    </source>
</evidence>
<dbReference type="InterPro" id="IPR001650">
    <property type="entry name" value="Helicase_C-like"/>
</dbReference>
<evidence type="ECO:0000256" key="8">
    <source>
        <dbReference type="ARBA" id="ARBA00022840"/>
    </source>
</evidence>
<dbReference type="InterPro" id="IPR006483">
    <property type="entry name" value="CRISPR-assoc_Cas3_HD"/>
</dbReference>
<dbReference type="Proteomes" id="UP000449710">
    <property type="component" value="Unassembled WGS sequence"/>
</dbReference>
<dbReference type="GO" id="GO:0005524">
    <property type="term" value="F:ATP binding"/>
    <property type="evidence" value="ECO:0007669"/>
    <property type="project" value="UniProtKB-KW"/>
</dbReference>
<dbReference type="SUPFAM" id="SSF109604">
    <property type="entry name" value="HD-domain/PDEase-like"/>
    <property type="match status" value="1"/>
</dbReference>